<evidence type="ECO:0000313" key="2">
    <source>
        <dbReference type="EMBL" id="KAK3888550.1"/>
    </source>
</evidence>
<dbReference type="AlphaFoldDB" id="A0AAE1L0J2"/>
<accession>A0AAE1L0J2</accession>
<dbReference type="EMBL" id="JAWQEG010000543">
    <property type="protein sequence ID" value="KAK3888550.1"/>
    <property type="molecule type" value="Genomic_DNA"/>
</dbReference>
<feature type="compositionally biased region" description="Basic and acidic residues" evidence="1">
    <location>
        <begin position="11"/>
        <end position="24"/>
    </location>
</feature>
<organism evidence="2 3">
    <name type="scientific">Petrolisthes cinctipes</name>
    <name type="common">Flat porcelain crab</name>
    <dbReference type="NCBI Taxonomy" id="88211"/>
    <lineage>
        <taxon>Eukaryota</taxon>
        <taxon>Metazoa</taxon>
        <taxon>Ecdysozoa</taxon>
        <taxon>Arthropoda</taxon>
        <taxon>Crustacea</taxon>
        <taxon>Multicrustacea</taxon>
        <taxon>Malacostraca</taxon>
        <taxon>Eumalacostraca</taxon>
        <taxon>Eucarida</taxon>
        <taxon>Decapoda</taxon>
        <taxon>Pleocyemata</taxon>
        <taxon>Anomura</taxon>
        <taxon>Galatheoidea</taxon>
        <taxon>Porcellanidae</taxon>
        <taxon>Petrolisthes</taxon>
    </lineage>
</organism>
<comment type="caution">
    <text evidence="2">The sequence shown here is derived from an EMBL/GenBank/DDBJ whole genome shotgun (WGS) entry which is preliminary data.</text>
</comment>
<feature type="compositionally biased region" description="Pro residues" evidence="1">
    <location>
        <begin position="1"/>
        <end position="10"/>
    </location>
</feature>
<evidence type="ECO:0000256" key="1">
    <source>
        <dbReference type="SAM" id="MobiDB-lite"/>
    </source>
</evidence>
<gene>
    <name evidence="2" type="ORF">Pcinc_007402</name>
</gene>
<protein>
    <submittedName>
        <fullName evidence="2">Uncharacterized protein</fullName>
    </submittedName>
</protein>
<name>A0AAE1L0J2_PETCI</name>
<sequence>MAKTEAPPPERFPEYSRFGEKTEKSSNLTGPGDRGAEEMDTISGAVGTRVALSKRSNQQILSFKSPQFETHF</sequence>
<dbReference type="Proteomes" id="UP001286313">
    <property type="component" value="Unassembled WGS sequence"/>
</dbReference>
<evidence type="ECO:0000313" key="3">
    <source>
        <dbReference type="Proteomes" id="UP001286313"/>
    </source>
</evidence>
<feature type="region of interest" description="Disordered" evidence="1">
    <location>
        <begin position="1"/>
        <end position="39"/>
    </location>
</feature>
<proteinExistence type="predicted"/>
<keyword evidence="3" id="KW-1185">Reference proteome</keyword>
<reference evidence="2" key="1">
    <citation type="submission" date="2023-10" db="EMBL/GenBank/DDBJ databases">
        <title>Genome assemblies of two species of porcelain crab, Petrolisthes cinctipes and Petrolisthes manimaculis (Anomura: Porcellanidae).</title>
        <authorList>
            <person name="Angst P."/>
        </authorList>
    </citation>
    <scope>NUCLEOTIDE SEQUENCE</scope>
    <source>
        <strain evidence="2">PB745_01</strain>
        <tissue evidence="2">Gill</tissue>
    </source>
</reference>